<feature type="domain" description="Fibrinogen C-terminal" evidence="19">
    <location>
        <begin position="1"/>
        <end position="145"/>
    </location>
</feature>
<keyword evidence="15" id="KW-1015">Disulfide bond</keyword>
<dbReference type="Gene3D" id="3.30.420.10">
    <property type="entry name" value="Ribonuclease H-like superfamily/Ribonuclease H"/>
    <property type="match status" value="1"/>
</dbReference>
<keyword evidence="16" id="KW-0233">DNA recombination</keyword>
<dbReference type="InterPro" id="IPR036397">
    <property type="entry name" value="RNaseH_sf"/>
</dbReference>
<dbReference type="PROSITE" id="PS51406">
    <property type="entry name" value="FIBRINOGEN_C_2"/>
    <property type="match status" value="1"/>
</dbReference>
<feature type="compositionally biased region" description="Basic and acidic residues" evidence="17">
    <location>
        <begin position="195"/>
        <end position="212"/>
    </location>
</feature>
<keyword evidence="6" id="KW-0547">Nucleotide-binding</keyword>
<proteinExistence type="predicted"/>
<keyword evidence="8" id="KW-0378">Hydrolase</keyword>
<dbReference type="InterPro" id="IPR036056">
    <property type="entry name" value="Fibrinogen-like_C"/>
</dbReference>
<keyword evidence="4" id="KW-0540">Nuclease</keyword>
<evidence type="ECO:0000313" key="20">
    <source>
        <dbReference type="EMBL" id="UYV65495.1"/>
    </source>
</evidence>
<dbReference type="PROSITE" id="PS00514">
    <property type="entry name" value="FIBRINOGEN_C_1"/>
    <property type="match status" value="1"/>
</dbReference>
<evidence type="ECO:0000256" key="5">
    <source>
        <dbReference type="ARBA" id="ARBA00022723"/>
    </source>
</evidence>
<protein>
    <submittedName>
        <fullName evidence="20">Uncharacterized protein</fullName>
    </submittedName>
</protein>
<keyword evidence="10" id="KW-0460">Magnesium</keyword>
<dbReference type="SUPFAM" id="SSF56496">
    <property type="entry name" value="Fibrinogen C-terminal domain-like"/>
    <property type="match status" value="1"/>
</dbReference>
<evidence type="ECO:0000256" key="9">
    <source>
        <dbReference type="ARBA" id="ARBA00022840"/>
    </source>
</evidence>
<evidence type="ECO:0000256" key="3">
    <source>
        <dbReference type="ARBA" id="ARBA00022670"/>
    </source>
</evidence>
<keyword evidence="21" id="KW-1185">Reference proteome</keyword>
<keyword evidence="5" id="KW-0479">Metal-binding</keyword>
<dbReference type="InterPro" id="IPR002181">
    <property type="entry name" value="Fibrinogen_a/b/g_C_dom"/>
</dbReference>
<dbReference type="Proteomes" id="UP001235939">
    <property type="component" value="Chromosome 03"/>
</dbReference>
<dbReference type="InterPro" id="IPR039537">
    <property type="entry name" value="Retrotran_Ty1/copia-like"/>
</dbReference>
<evidence type="ECO:0000256" key="10">
    <source>
        <dbReference type="ARBA" id="ARBA00022842"/>
    </source>
</evidence>
<feature type="region of interest" description="Disordered" evidence="17">
    <location>
        <begin position="195"/>
        <end position="216"/>
    </location>
</feature>
<feature type="domain" description="Integrase catalytic" evidence="18">
    <location>
        <begin position="544"/>
        <end position="708"/>
    </location>
</feature>
<evidence type="ECO:0000259" key="18">
    <source>
        <dbReference type="PROSITE" id="PS50994"/>
    </source>
</evidence>
<keyword evidence="13" id="KW-0808">Transferase</keyword>
<dbReference type="InterPro" id="IPR014716">
    <property type="entry name" value="Fibrinogen_a/b/g_C_1"/>
</dbReference>
<sequence>MVELVGIRLDRIRKISLRDFWELRIELWEKQDEDPSFAVYQDFWLSGPKENYQLHVSFFKKGDIGDSLVKMHRRESFKTHDRDNDKSCAKEHTGGWWFKDCLQSNLNGLNLDGYHSKNGKGIQWLSSKPDDFSFSKCEMKIRPMNNGEFSSTSLHLGRPLTVLTKYRQSWSRQSGMLGNVHTKNEDTVGLGKFREQRGVEQGAKDGDRRDGEFSSTSLHLRRPLRVLTKYRQSWSRQSGMLGHVHTKNEDTVGLGKFRERIGVEQGAKDGDRRLTRIHFGSPCEELYNSTRNYSRQGIYGSAENPRLDREATTLRGSYDSKKKSIKLHRKRQVHLKASLIGENHNQETAMNLSSPEFNNKGKWILDSGATSHMSTDINLMDDLQDDSRKITLPDDRFIKSNGIGTVEIYKDDNHLLTLKEVLNVPELNSNLISVSKITEDEKQIIFDENGARIIDNNGSSIITAKRKDNIYAIDACANIKLEENNWKIWHKRLAHINENYMNMVLKGPMVYGFSCSPINNLEPCITCIQSKCTILPFKEIDLKQSTKPLDLIHMDLIGPFQHESIGRAIYVLNIVDDLSRKIFPKFPKSKLETFAKLKEFIELIENIKGTKIKRIRSDNGGEFTNRQFCSYLIEKGIEHQITTFYSPSQNVIVERANRSLIEGTRALLIELQLPPKFWAEAMNTYSYKTTLEVTPHEFLLNEKSNFYY</sequence>
<dbReference type="PANTHER" id="PTHR42648:SF11">
    <property type="entry name" value="TRANSPOSON TY4-P GAG-POL POLYPROTEIN"/>
    <property type="match status" value="1"/>
</dbReference>
<evidence type="ECO:0000256" key="11">
    <source>
        <dbReference type="ARBA" id="ARBA00022908"/>
    </source>
</evidence>
<dbReference type="InterPro" id="IPR012337">
    <property type="entry name" value="RNaseH-like_sf"/>
</dbReference>
<dbReference type="Pfam" id="PF22936">
    <property type="entry name" value="Pol_BBD"/>
    <property type="match status" value="1"/>
</dbReference>
<reference evidence="20 21" key="1">
    <citation type="submission" date="2022-01" db="EMBL/GenBank/DDBJ databases">
        <title>A chromosomal length assembly of Cordylochernes scorpioides.</title>
        <authorList>
            <person name="Zeh D."/>
            <person name="Zeh J."/>
        </authorList>
    </citation>
    <scope>NUCLEOTIDE SEQUENCE [LARGE SCALE GENOMIC DNA]</scope>
    <source>
        <strain evidence="20">IN4F17</strain>
        <tissue evidence="20">Whole Body</tissue>
    </source>
</reference>
<dbReference type="SUPFAM" id="SSF53098">
    <property type="entry name" value="Ribonuclease H-like"/>
    <property type="match status" value="1"/>
</dbReference>
<dbReference type="InterPro" id="IPR025724">
    <property type="entry name" value="GAG-pre-integrase_dom"/>
</dbReference>
<dbReference type="InterPro" id="IPR020837">
    <property type="entry name" value="Fibrinogen_CS"/>
</dbReference>
<evidence type="ECO:0000259" key="19">
    <source>
        <dbReference type="PROSITE" id="PS51406"/>
    </source>
</evidence>
<evidence type="ECO:0000256" key="15">
    <source>
        <dbReference type="ARBA" id="ARBA00023157"/>
    </source>
</evidence>
<evidence type="ECO:0000256" key="12">
    <source>
        <dbReference type="ARBA" id="ARBA00022918"/>
    </source>
</evidence>
<name>A0ABY6KCV9_9ARAC</name>
<keyword evidence="13" id="KW-0548">Nucleotidyltransferase</keyword>
<dbReference type="Pfam" id="PF00147">
    <property type="entry name" value="Fibrinogen_C"/>
    <property type="match status" value="1"/>
</dbReference>
<keyword evidence="9" id="KW-0067">ATP-binding</keyword>
<evidence type="ECO:0000256" key="17">
    <source>
        <dbReference type="SAM" id="MobiDB-lite"/>
    </source>
</evidence>
<keyword evidence="3" id="KW-0645">Protease</keyword>
<dbReference type="Pfam" id="PF13976">
    <property type="entry name" value="gag_pre-integrs"/>
    <property type="match status" value="1"/>
</dbReference>
<dbReference type="Gene3D" id="3.90.215.10">
    <property type="entry name" value="Gamma Fibrinogen, chain A, domain 1"/>
    <property type="match status" value="1"/>
</dbReference>
<evidence type="ECO:0000256" key="14">
    <source>
        <dbReference type="ARBA" id="ARBA00023113"/>
    </source>
</evidence>
<dbReference type="EMBL" id="CP092865">
    <property type="protein sequence ID" value="UYV65495.1"/>
    <property type="molecule type" value="Genomic_DNA"/>
</dbReference>
<evidence type="ECO:0000256" key="1">
    <source>
        <dbReference type="ARBA" id="ARBA00002180"/>
    </source>
</evidence>
<dbReference type="PROSITE" id="PS50994">
    <property type="entry name" value="INTEGRASE"/>
    <property type="match status" value="1"/>
</dbReference>
<dbReference type="Pfam" id="PF00665">
    <property type="entry name" value="rve"/>
    <property type="match status" value="1"/>
</dbReference>
<evidence type="ECO:0000256" key="4">
    <source>
        <dbReference type="ARBA" id="ARBA00022722"/>
    </source>
</evidence>
<keyword evidence="7" id="KW-0255">Endonuclease</keyword>
<gene>
    <name evidence="20" type="ORF">LAZ67_3004515</name>
</gene>
<dbReference type="SMART" id="SM00186">
    <property type="entry name" value="FBG"/>
    <property type="match status" value="1"/>
</dbReference>
<evidence type="ECO:0000256" key="6">
    <source>
        <dbReference type="ARBA" id="ARBA00022741"/>
    </source>
</evidence>
<evidence type="ECO:0000256" key="16">
    <source>
        <dbReference type="ARBA" id="ARBA00023172"/>
    </source>
</evidence>
<accession>A0ABY6KCV9</accession>
<evidence type="ECO:0000256" key="8">
    <source>
        <dbReference type="ARBA" id="ARBA00022801"/>
    </source>
</evidence>
<evidence type="ECO:0000256" key="13">
    <source>
        <dbReference type="ARBA" id="ARBA00022932"/>
    </source>
</evidence>
<dbReference type="PANTHER" id="PTHR42648">
    <property type="entry name" value="TRANSPOSASE, PUTATIVE-RELATED"/>
    <property type="match status" value="1"/>
</dbReference>
<evidence type="ECO:0000313" key="21">
    <source>
        <dbReference type="Proteomes" id="UP001235939"/>
    </source>
</evidence>
<keyword evidence="12" id="KW-0695">RNA-directed DNA polymerase</keyword>
<keyword evidence="2" id="KW-1188">Viral release from host cell</keyword>
<dbReference type="InterPro" id="IPR001584">
    <property type="entry name" value="Integrase_cat-core"/>
</dbReference>
<keyword evidence="14" id="KW-0917">Virion maturation</keyword>
<comment type="function">
    <text evidence="1">The aspartyl protease (PR) mediates the proteolytic cleavages of the Gag and Gag-Pol polyproteins after assembly of the VLP.</text>
</comment>
<dbReference type="InterPro" id="IPR054722">
    <property type="entry name" value="PolX-like_BBD"/>
</dbReference>
<evidence type="ECO:0000256" key="2">
    <source>
        <dbReference type="ARBA" id="ARBA00022612"/>
    </source>
</evidence>
<keyword evidence="11" id="KW-0229">DNA integration</keyword>
<keyword evidence="13" id="KW-0239">DNA-directed DNA polymerase</keyword>
<evidence type="ECO:0000256" key="7">
    <source>
        <dbReference type="ARBA" id="ARBA00022759"/>
    </source>
</evidence>
<organism evidence="20 21">
    <name type="scientific">Cordylochernes scorpioides</name>
    <dbReference type="NCBI Taxonomy" id="51811"/>
    <lineage>
        <taxon>Eukaryota</taxon>
        <taxon>Metazoa</taxon>
        <taxon>Ecdysozoa</taxon>
        <taxon>Arthropoda</taxon>
        <taxon>Chelicerata</taxon>
        <taxon>Arachnida</taxon>
        <taxon>Pseudoscorpiones</taxon>
        <taxon>Cheliferoidea</taxon>
        <taxon>Chernetidae</taxon>
        <taxon>Cordylochernes</taxon>
    </lineage>
</organism>